<dbReference type="RefSeq" id="WP_192761657.1">
    <property type="nucleotide sequence ID" value="NZ_JADBDZ010000001.1"/>
</dbReference>
<dbReference type="SUPFAM" id="SSF103473">
    <property type="entry name" value="MFS general substrate transporter"/>
    <property type="match status" value="1"/>
</dbReference>
<protein>
    <submittedName>
        <fullName evidence="11">EmrB/QacA subfamily drug resistance transporter</fullName>
    </submittedName>
</protein>
<feature type="transmembrane region" description="Helical" evidence="9">
    <location>
        <begin position="240"/>
        <end position="262"/>
    </location>
</feature>
<feature type="region of interest" description="Disordered" evidence="8">
    <location>
        <begin position="1"/>
        <end position="20"/>
    </location>
</feature>
<evidence type="ECO:0000256" key="7">
    <source>
        <dbReference type="ARBA" id="ARBA00023136"/>
    </source>
</evidence>
<keyword evidence="12" id="KW-1185">Reference proteome</keyword>
<feature type="transmembrane region" description="Helical" evidence="9">
    <location>
        <begin position="153"/>
        <end position="175"/>
    </location>
</feature>
<feature type="transmembrane region" description="Helical" evidence="9">
    <location>
        <begin position="414"/>
        <end position="435"/>
    </location>
</feature>
<dbReference type="Pfam" id="PF07690">
    <property type="entry name" value="MFS_1"/>
    <property type="match status" value="1"/>
</dbReference>
<evidence type="ECO:0000259" key="10">
    <source>
        <dbReference type="PROSITE" id="PS50850"/>
    </source>
</evidence>
<comment type="subcellular location">
    <subcellularLocation>
        <location evidence="1">Cell membrane</location>
        <topology evidence="1">Multi-pass membrane protein</topology>
    </subcellularLocation>
</comment>
<feature type="domain" description="Major facilitator superfamily (MFS) profile" evidence="10">
    <location>
        <begin position="29"/>
        <end position="506"/>
    </location>
</feature>
<evidence type="ECO:0000313" key="12">
    <source>
        <dbReference type="Proteomes" id="UP000627838"/>
    </source>
</evidence>
<keyword evidence="7 9" id="KW-0472">Membrane</keyword>
<keyword evidence="5 9" id="KW-0812">Transmembrane</keyword>
<dbReference type="PANTHER" id="PTHR42718:SF9">
    <property type="entry name" value="MAJOR FACILITATOR SUPERFAMILY MULTIDRUG TRANSPORTER MFSC"/>
    <property type="match status" value="1"/>
</dbReference>
<feature type="transmembrane region" description="Helical" evidence="9">
    <location>
        <begin position="374"/>
        <end position="393"/>
    </location>
</feature>
<dbReference type="InterPro" id="IPR020846">
    <property type="entry name" value="MFS_dom"/>
</dbReference>
<keyword evidence="4" id="KW-1003">Cell membrane</keyword>
<feature type="transmembrane region" description="Helical" evidence="9">
    <location>
        <begin position="216"/>
        <end position="234"/>
    </location>
</feature>
<dbReference type="PRINTS" id="PR01036">
    <property type="entry name" value="TCRTETB"/>
</dbReference>
<evidence type="ECO:0000256" key="3">
    <source>
        <dbReference type="ARBA" id="ARBA00022448"/>
    </source>
</evidence>
<dbReference type="EMBL" id="JADBDZ010000001">
    <property type="protein sequence ID" value="MBE1535456.1"/>
    <property type="molecule type" value="Genomic_DNA"/>
</dbReference>
<sequence>MTAPASPKAADGPPEAPESGGLDRGVLAVAGVVVLGAIMSILDVTVVNVALNALTEEFNTSLATMQWVATGYTLALATVIPITGWASARFGTKRLYMISIALFVIGSMLAGMAWSAESLIAFRVLQGLGGGMIMPAGMTIMTQAAGPQRVGQVMSIVGIPMLLGPIIGPILGGYLVDDVSWRWIFFINLPIGIVSLILAARILPPDNPKPAEKLDLIGLLLLSPGLALLIYGLAKGGELSDFLAAEALPFTLVGAVLVLGFVARALTAENPLIDLRLLKRRSVAAASGTLVLFAVAFMGAMLLMPLYYQVVRGEAAMASGLLLAPQGLGAMVTMPIGGRLTDRIGPGRVVLGGLSIVILSLAGFAYQVQEDTSYWALGATLFAMGLGMGMTMMPTMAAAIQPLVHDEVPRASTMLNIIQQVAASVGTAMMSVLLARQFTSQLPPMPGGEAGGGGEVGLGSMGDLPPEVLAKIVGPMADAFQNTFWYAAGLLLLAFVPALVLPRKKPDAPVSDGPPIAMH</sequence>
<feature type="transmembrane region" description="Helical" evidence="9">
    <location>
        <begin position="120"/>
        <end position="141"/>
    </location>
</feature>
<feature type="transmembrane region" description="Helical" evidence="9">
    <location>
        <begin position="349"/>
        <end position="368"/>
    </location>
</feature>
<comment type="caution">
    <text evidence="11">The sequence shown here is derived from an EMBL/GenBank/DDBJ whole genome shotgun (WGS) entry which is preliminary data.</text>
</comment>
<keyword evidence="6 9" id="KW-1133">Transmembrane helix</keyword>
<evidence type="ECO:0000256" key="6">
    <source>
        <dbReference type="ARBA" id="ARBA00022989"/>
    </source>
</evidence>
<feature type="transmembrane region" description="Helical" evidence="9">
    <location>
        <begin position="316"/>
        <end position="337"/>
    </location>
</feature>
<dbReference type="NCBIfam" id="TIGR00711">
    <property type="entry name" value="efflux_EmrB"/>
    <property type="match status" value="1"/>
</dbReference>
<gene>
    <name evidence="11" type="ORF">H4W34_005289</name>
</gene>
<dbReference type="PANTHER" id="PTHR42718">
    <property type="entry name" value="MAJOR FACILITATOR SUPERFAMILY MULTIDRUG TRANSPORTER MFSC"/>
    <property type="match status" value="1"/>
</dbReference>
<dbReference type="InterPro" id="IPR011701">
    <property type="entry name" value="MFS"/>
</dbReference>
<dbReference type="Gene3D" id="1.20.1250.20">
    <property type="entry name" value="MFS general substrate transporter like domains"/>
    <property type="match status" value="1"/>
</dbReference>
<dbReference type="PROSITE" id="PS50850">
    <property type="entry name" value="MFS"/>
    <property type="match status" value="1"/>
</dbReference>
<evidence type="ECO:0000256" key="4">
    <source>
        <dbReference type="ARBA" id="ARBA00022475"/>
    </source>
</evidence>
<dbReference type="Gene3D" id="1.20.1720.10">
    <property type="entry name" value="Multidrug resistance protein D"/>
    <property type="match status" value="1"/>
</dbReference>
<evidence type="ECO:0000256" key="2">
    <source>
        <dbReference type="ARBA" id="ARBA00008537"/>
    </source>
</evidence>
<comment type="similarity">
    <text evidence="2">Belongs to the major facilitator superfamily. EmrB family.</text>
</comment>
<keyword evidence="3" id="KW-0813">Transport</keyword>
<reference evidence="11 12" key="1">
    <citation type="submission" date="2020-10" db="EMBL/GenBank/DDBJ databases">
        <title>Sequencing the genomes of 1000 actinobacteria strains.</title>
        <authorList>
            <person name="Klenk H.-P."/>
        </authorList>
    </citation>
    <scope>NUCLEOTIDE SEQUENCE [LARGE SCALE GENOMIC DNA]</scope>
    <source>
        <strain evidence="11 12">DSM 46744</strain>
    </source>
</reference>
<dbReference type="CDD" id="cd17503">
    <property type="entry name" value="MFS_LmrB_MDR_like"/>
    <property type="match status" value="1"/>
</dbReference>
<proteinExistence type="inferred from homology"/>
<organism evidence="11 12">
    <name type="scientific">Actinomadura algeriensis</name>
    <dbReference type="NCBI Taxonomy" id="1679523"/>
    <lineage>
        <taxon>Bacteria</taxon>
        <taxon>Bacillati</taxon>
        <taxon>Actinomycetota</taxon>
        <taxon>Actinomycetes</taxon>
        <taxon>Streptosporangiales</taxon>
        <taxon>Thermomonosporaceae</taxon>
        <taxon>Actinomadura</taxon>
    </lineage>
</organism>
<dbReference type="Proteomes" id="UP000627838">
    <property type="component" value="Unassembled WGS sequence"/>
</dbReference>
<feature type="transmembrane region" description="Helical" evidence="9">
    <location>
        <begin position="26"/>
        <end position="47"/>
    </location>
</feature>
<accession>A0ABR9JYN2</accession>
<feature type="transmembrane region" description="Helical" evidence="9">
    <location>
        <begin position="67"/>
        <end position="88"/>
    </location>
</feature>
<name>A0ABR9JYN2_9ACTN</name>
<feature type="transmembrane region" description="Helical" evidence="9">
    <location>
        <begin position="283"/>
        <end position="304"/>
    </location>
</feature>
<evidence type="ECO:0000256" key="5">
    <source>
        <dbReference type="ARBA" id="ARBA00022692"/>
    </source>
</evidence>
<evidence type="ECO:0000313" key="11">
    <source>
        <dbReference type="EMBL" id="MBE1535456.1"/>
    </source>
</evidence>
<feature type="transmembrane region" description="Helical" evidence="9">
    <location>
        <begin position="95"/>
        <end position="114"/>
    </location>
</feature>
<dbReference type="InterPro" id="IPR004638">
    <property type="entry name" value="EmrB-like"/>
</dbReference>
<feature type="transmembrane region" description="Helical" evidence="9">
    <location>
        <begin position="181"/>
        <end position="204"/>
    </location>
</feature>
<evidence type="ECO:0000256" key="1">
    <source>
        <dbReference type="ARBA" id="ARBA00004651"/>
    </source>
</evidence>
<evidence type="ECO:0000256" key="9">
    <source>
        <dbReference type="SAM" id="Phobius"/>
    </source>
</evidence>
<dbReference type="InterPro" id="IPR036259">
    <property type="entry name" value="MFS_trans_sf"/>
</dbReference>
<feature type="transmembrane region" description="Helical" evidence="9">
    <location>
        <begin position="483"/>
        <end position="501"/>
    </location>
</feature>
<evidence type="ECO:0000256" key="8">
    <source>
        <dbReference type="SAM" id="MobiDB-lite"/>
    </source>
</evidence>